<dbReference type="Pfam" id="PF08393">
    <property type="entry name" value="DHC_N2"/>
    <property type="match status" value="1"/>
</dbReference>
<feature type="compositionally biased region" description="Low complexity" evidence="11">
    <location>
        <begin position="68"/>
        <end position="83"/>
    </location>
</feature>
<dbReference type="InterPro" id="IPR027417">
    <property type="entry name" value="P-loop_NTPase"/>
</dbReference>
<feature type="compositionally biased region" description="Basic and acidic residues" evidence="11">
    <location>
        <begin position="123"/>
        <end position="135"/>
    </location>
</feature>
<keyword evidence="7 10" id="KW-0175">Coiled coil</keyword>
<evidence type="ECO:0000256" key="11">
    <source>
        <dbReference type="SAM" id="MobiDB-lite"/>
    </source>
</evidence>
<feature type="region of interest" description="Disordered" evidence="11">
    <location>
        <begin position="2112"/>
        <end position="2139"/>
    </location>
</feature>
<dbReference type="Gene3D" id="3.10.490.20">
    <property type="match status" value="1"/>
</dbReference>
<dbReference type="Gene3D" id="1.10.8.1220">
    <property type="match status" value="1"/>
</dbReference>
<dbReference type="Gene3D" id="1.20.920.30">
    <property type="match status" value="1"/>
</dbReference>
<feature type="region of interest" description="Disordered" evidence="11">
    <location>
        <begin position="32"/>
        <end position="136"/>
    </location>
</feature>
<dbReference type="InterPro" id="IPR041466">
    <property type="entry name" value="Dynein_AAA5_ext"/>
</dbReference>
<organism evidence="13 14">
    <name type="scientific">Blattamonas nauphoetae</name>
    <dbReference type="NCBI Taxonomy" id="2049346"/>
    <lineage>
        <taxon>Eukaryota</taxon>
        <taxon>Metamonada</taxon>
        <taxon>Preaxostyla</taxon>
        <taxon>Oxymonadida</taxon>
        <taxon>Blattamonas</taxon>
    </lineage>
</organism>
<dbReference type="Proteomes" id="UP001281761">
    <property type="component" value="Unassembled WGS sequence"/>
</dbReference>
<feature type="compositionally biased region" description="Low complexity" evidence="11">
    <location>
        <begin position="4037"/>
        <end position="4061"/>
    </location>
</feature>
<dbReference type="Pfam" id="PF18198">
    <property type="entry name" value="AAA_lid_11"/>
    <property type="match status" value="1"/>
</dbReference>
<dbReference type="Pfam" id="PF17852">
    <property type="entry name" value="Dynein_AAA_lid"/>
    <property type="match status" value="1"/>
</dbReference>
<evidence type="ECO:0000256" key="8">
    <source>
        <dbReference type="ARBA" id="ARBA00023175"/>
    </source>
</evidence>
<dbReference type="Pfam" id="PF18199">
    <property type="entry name" value="Dynein_C"/>
    <property type="match status" value="1"/>
</dbReference>
<dbReference type="Gene3D" id="1.10.8.720">
    <property type="entry name" value="Region D6 of dynein motor"/>
    <property type="match status" value="1"/>
</dbReference>
<keyword evidence="8" id="KW-0505">Motor protein</keyword>
<feature type="compositionally biased region" description="Basic and acidic residues" evidence="11">
    <location>
        <begin position="2798"/>
        <end position="2816"/>
    </location>
</feature>
<feature type="compositionally biased region" description="Polar residues" evidence="11">
    <location>
        <begin position="468"/>
        <end position="490"/>
    </location>
</feature>
<dbReference type="Gene3D" id="1.20.58.1120">
    <property type="match status" value="1"/>
</dbReference>
<feature type="coiled-coil region" evidence="10">
    <location>
        <begin position="3112"/>
        <end position="3160"/>
    </location>
</feature>
<evidence type="ECO:0000256" key="2">
    <source>
        <dbReference type="ARBA" id="ARBA00022490"/>
    </source>
</evidence>
<feature type="region of interest" description="Disordered" evidence="11">
    <location>
        <begin position="677"/>
        <end position="711"/>
    </location>
</feature>
<feature type="compositionally biased region" description="Polar residues" evidence="11">
    <location>
        <begin position="3631"/>
        <end position="3647"/>
    </location>
</feature>
<keyword evidence="3" id="KW-0493">Microtubule</keyword>
<evidence type="ECO:0000313" key="13">
    <source>
        <dbReference type="EMBL" id="KAK2953633.1"/>
    </source>
</evidence>
<evidence type="ECO:0000256" key="10">
    <source>
        <dbReference type="SAM" id="Coils"/>
    </source>
</evidence>
<feature type="compositionally biased region" description="Low complexity" evidence="11">
    <location>
        <begin position="4074"/>
        <end position="4083"/>
    </location>
</feature>
<feature type="region of interest" description="Disordered" evidence="11">
    <location>
        <begin position="3622"/>
        <end position="3647"/>
    </location>
</feature>
<dbReference type="InterPro" id="IPR035706">
    <property type="entry name" value="AAA_9"/>
</dbReference>
<dbReference type="InterPro" id="IPR004273">
    <property type="entry name" value="Dynein_heavy_D6_P-loop"/>
</dbReference>
<dbReference type="Gene3D" id="3.40.50.300">
    <property type="entry name" value="P-loop containing nucleotide triphosphate hydrolases"/>
    <property type="match status" value="5"/>
</dbReference>
<dbReference type="Pfam" id="PF03028">
    <property type="entry name" value="Dynein_heavy"/>
    <property type="match status" value="1"/>
</dbReference>
<feature type="compositionally biased region" description="Low complexity" evidence="11">
    <location>
        <begin position="310"/>
        <end position="323"/>
    </location>
</feature>
<dbReference type="Pfam" id="PF12775">
    <property type="entry name" value="AAA_7"/>
    <property type="match status" value="1"/>
</dbReference>
<gene>
    <name evidence="13" type="ORF">BLNAU_11354</name>
</gene>
<evidence type="ECO:0000256" key="7">
    <source>
        <dbReference type="ARBA" id="ARBA00023054"/>
    </source>
</evidence>
<keyword evidence="9" id="KW-0206">Cytoskeleton</keyword>
<evidence type="ECO:0000256" key="6">
    <source>
        <dbReference type="ARBA" id="ARBA00023017"/>
    </source>
</evidence>
<comment type="subcellular location">
    <subcellularLocation>
        <location evidence="1">Cytoplasm</location>
        <location evidence="1">Cytoskeleton</location>
    </subcellularLocation>
</comment>
<dbReference type="Gene3D" id="1.20.1270.280">
    <property type="match status" value="1"/>
</dbReference>
<evidence type="ECO:0000256" key="3">
    <source>
        <dbReference type="ARBA" id="ARBA00022701"/>
    </source>
</evidence>
<feature type="domain" description="AAA+ ATPase" evidence="12">
    <location>
        <begin position="1603"/>
        <end position="1739"/>
    </location>
</feature>
<dbReference type="InterPro" id="IPR013602">
    <property type="entry name" value="Dynein_heavy_linker"/>
</dbReference>
<dbReference type="Pfam" id="PF22597">
    <property type="entry name" value="DYN_lid"/>
    <property type="match status" value="1"/>
</dbReference>
<feature type="compositionally biased region" description="Basic and acidic residues" evidence="11">
    <location>
        <begin position="677"/>
        <end position="691"/>
    </location>
</feature>
<dbReference type="InterPro" id="IPR024317">
    <property type="entry name" value="Dynein_heavy_chain_D4_dom"/>
</dbReference>
<dbReference type="InterPro" id="IPR043157">
    <property type="entry name" value="Dynein_AAA1S"/>
</dbReference>
<reference evidence="13 14" key="1">
    <citation type="journal article" date="2022" name="bioRxiv">
        <title>Genomics of Preaxostyla Flagellates Illuminates Evolutionary Transitions and the Path Towards Mitochondrial Loss.</title>
        <authorList>
            <person name="Novak L.V.F."/>
            <person name="Treitli S.C."/>
            <person name="Pyrih J."/>
            <person name="Halakuc P."/>
            <person name="Pipaliya S.V."/>
            <person name="Vacek V."/>
            <person name="Brzon O."/>
            <person name="Soukal P."/>
            <person name="Eme L."/>
            <person name="Dacks J.B."/>
            <person name="Karnkowska A."/>
            <person name="Elias M."/>
            <person name="Hampl V."/>
        </authorList>
    </citation>
    <scope>NUCLEOTIDE SEQUENCE [LARGE SCALE GENOMIC DNA]</scope>
    <source>
        <strain evidence="13">NAU3</strain>
        <tissue evidence="13">Gut</tissue>
    </source>
</reference>
<feature type="domain" description="AAA+ ATPase" evidence="12">
    <location>
        <begin position="2245"/>
        <end position="2398"/>
    </location>
</feature>
<feature type="region of interest" description="Disordered" evidence="11">
    <location>
        <begin position="278"/>
        <end position="328"/>
    </location>
</feature>
<dbReference type="Gene3D" id="3.20.180.20">
    <property type="entry name" value="Dynein heavy chain, N-terminal domain 2"/>
    <property type="match status" value="1"/>
</dbReference>
<dbReference type="EMBL" id="JARBJD010000088">
    <property type="protein sequence ID" value="KAK2953633.1"/>
    <property type="molecule type" value="Genomic_DNA"/>
</dbReference>
<dbReference type="PANTHER" id="PTHR22878:SF68">
    <property type="entry name" value="DYNEIN HEAVY CHAIN 6, AXONEMAL-LIKE"/>
    <property type="match status" value="1"/>
</dbReference>
<feature type="region of interest" description="Disordered" evidence="11">
    <location>
        <begin position="2798"/>
        <end position="2826"/>
    </location>
</feature>
<dbReference type="Gene3D" id="1.10.8.710">
    <property type="match status" value="1"/>
</dbReference>
<dbReference type="SMART" id="SM00382">
    <property type="entry name" value="AAA"/>
    <property type="match status" value="3"/>
</dbReference>
<comment type="caution">
    <text evidence="13">The sequence shown here is derived from an EMBL/GenBank/DDBJ whole genome shotgun (WGS) entry which is preliminary data.</text>
</comment>
<dbReference type="PANTHER" id="PTHR22878">
    <property type="entry name" value="DYNEIN HEAVY CHAIN 6, AXONEMAL-LIKE-RELATED"/>
    <property type="match status" value="1"/>
</dbReference>
<dbReference type="Pfam" id="PF12777">
    <property type="entry name" value="MT"/>
    <property type="match status" value="1"/>
</dbReference>
<evidence type="ECO:0000256" key="1">
    <source>
        <dbReference type="ARBA" id="ARBA00004245"/>
    </source>
</evidence>
<dbReference type="Gene3D" id="6.10.140.1060">
    <property type="match status" value="1"/>
</dbReference>
<feature type="compositionally biased region" description="Polar residues" evidence="11">
    <location>
        <begin position="278"/>
        <end position="295"/>
    </location>
</feature>
<dbReference type="InterPro" id="IPR041658">
    <property type="entry name" value="AAA_lid_11"/>
</dbReference>
<dbReference type="PROSITE" id="PS00675">
    <property type="entry name" value="SIGMA54_INTERACT_1"/>
    <property type="match status" value="1"/>
</dbReference>
<feature type="region of interest" description="Disordered" evidence="11">
    <location>
        <begin position="379"/>
        <end position="412"/>
    </location>
</feature>
<dbReference type="InterPro" id="IPR026983">
    <property type="entry name" value="DHC"/>
</dbReference>
<evidence type="ECO:0000256" key="5">
    <source>
        <dbReference type="ARBA" id="ARBA00022840"/>
    </source>
</evidence>
<dbReference type="InterPro" id="IPR042228">
    <property type="entry name" value="Dynein_linker_3"/>
</dbReference>
<feature type="compositionally biased region" description="Polar residues" evidence="11">
    <location>
        <begin position="48"/>
        <end position="67"/>
    </location>
</feature>
<feature type="region of interest" description="Disordered" evidence="11">
    <location>
        <begin position="445"/>
        <end position="499"/>
    </location>
</feature>
<dbReference type="Gene3D" id="1.20.920.20">
    <property type="match status" value="1"/>
</dbReference>
<keyword evidence="6" id="KW-0243">Dynein</keyword>
<evidence type="ECO:0000256" key="4">
    <source>
        <dbReference type="ARBA" id="ARBA00022741"/>
    </source>
</evidence>
<dbReference type="InterPro" id="IPR003593">
    <property type="entry name" value="AAA+_ATPase"/>
</dbReference>
<accession>A0ABQ9XMK0</accession>
<feature type="coiled-coil region" evidence="10">
    <location>
        <begin position="943"/>
        <end position="1003"/>
    </location>
</feature>
<feature type="region of interest" description="Disordered" evidence="11">
    <location>
        <begin position="4028"/>
        <end position="4085"/>
    </location>
</feature>
<dbReference type="Gene3D" id="1.20.140.100">
    <property type="entry name" value="Dynein heavy chain, N-terminal domain 2"/>
    <property type="match status" value="1"/>
</dbReference>
<protein>
    <submittedName>
        <fullName evidence="13">Dynein axonemal heavy chain 6</fullName>
    </submittedName>
</protein>
<dbReference type="InterPro" id="IPR041228">
    <property type="entry name" value="Dynein_C"/>
</dbReference>
<feature type="compositionally biased region" description="Pro residues" evidence="11">
    <location>
        <begin position="298"/>
        <end position="309"/>
    </location>
</feature>
<evidence type="ECO:0000256" key="9">
    <source>
        <dbReference type="ARBA" id="ARBA00023212"/>
    </source>
</evidence>
<dbReference type="Pfam" id="PF12781">
    <property type="entry name" value="AAA_9"/>
    <property type="match status" value="1"/>
</dbReference>
<dbReference type="InterPro" id="IPR043160">
    <property type="entry name" value="Dynein_C_barrel"/>
</dbReference>
<dbReference type="InterPro" id="IPR042222">
    <property type="entry name" value="Dynein_2_N"/>
</dbReference>
<keyword evidence="4" id="KW-0547">Nucleotide-binding</keyword>
<name>A0ABQ9XMK0_9EUKA</name>
<feature type="domain" description="AAA+ ATPase" evidence="12">
    <location>
        <begin position="2607"/>
        <end position="2929"/>
    </location>
</feature>
<dbReference type="InterPro" id="IPR042219">
    <property type="entry name" value="AAA_lid_11_sf"/>
</dbReference>
<dbReference type="InterPro" id="IPR025662">
    <property type="entry name" value="Sigma_54_int_dom_ATP-bd_1"/>
</dbReference>
<proteinExistence type="predicted"/>
<dbReference type="InterPro" id="IPR024743">
    <property type="entry name" value="Dynein_HC_stalk"/>
</dbReference>
<dbReference type="SUPFAM" id="SSF52540">
    <property type="entry name" value="P-loop containing nucleoside triphosphate hydrolases"/>
    <property type="match status" value="4"/>
</dbReference>
<dbReference type="Pfam" id="PF12774">
    <property type="entry name" value="AAA_6"/>
    <property type="match status" value="1"/>
</dbReference>
<sequence length="4719" mass="533418">MDLQQQKLTIEERLALSQSVDSSTLKNRLYSVNPGARRGHSPQPLFTPMQSQPIPLNGNTAKQRLNQTSSRSTPLSTTPSSFTVVPKDQTVSLRRSFSPTPQAPTPATFQAPSRLPPMNKEQQTIREDKATDRTQENQIRQYSFHHVKPAGTITHTSTLHNYRLIHFIHSRPSRLSDFYLLFTSIVLTSTVLCSSFTSKPQLFLSPTHTFSLPSFYASLPIHSSSFLEKYSKLERQITKIVQSAAIDHFKSVGIVDRKEEVRDIMEFIEPQDLPVSSNTANLFTPTPSNQSLQTHPFSPKPTLTPPPEPLSQQTQHSSDSSVAPPAPVSDESQFAMMTLRVKESKRVAQFIRTIDYLLITTRLQILSRLSLELMTQISERDGRKKRRIPLPTKQTKNNSEDFENDRNPEILDPQIDEEPESARNVLFVPSPPECTNVKAWEMNQRQRRAMTTQEEPEIQPKRRKSKGGASSTDLLASPSELTFTAPTISPATPPNRPKLSETTHLEVQTDENDNTSTGPIELRAVSITKDMLDQYFSPDSPSFEFNEPLSASPSTQKSNAFTTDPSMSLILEPRDFRSQLPPLFHSPLLFQPDENTSNKITHQLTICVENDFSSYEAALENYFTQFMFDVLTFDNLTESPLFSDYLRTLQANSQTSLKKVGGTGMGQLLKEVMKTKQKQKDSLEEMEEQRQAKLKGIPYEPSKKKKKKDQSKSESDVISVFEPLSVTLRHSLDNDEEFDGVRKEALGIVNASFSSLVQYSFGFLPFLKFHLFNLKFAEKNFVAEDHTAEWYSSHLDRLSAELSDISNIPDSTQIGVFLLEFQTIKLEMQKKCEKCSKNISISLPVIATHKRETLASRIRAKIQTVITKPTDIEDYAVYVKEIQRIQNEQSDERIQLNVIESYYQTMREHNIEIAGADQANLQLMEKSMSQLQSGLIVAEGSLEEQKRDFTEELKQNIEELKNRIMQTATQLDDSKFLSNPQDVDATLSDLKQLSTTVGDLEEEAKRTHRYQKLFALQPEPFEKLEPARQTLNQKTTLWKTLYDWNTKQFGWKHSSLKDLNRDGIFTDYTSTLKQCTILERQLPENQVLHALRSDLTEFGTLMPILDSLLNPNLKEHHWTKIWLLLTGSPEQSEEGDSFGWLLEHNVKAKAQLLATISDEATQEAVLSEMLKKIQADWESMELHMREFKNDTYLLVEVDELLREYDDAFVQLSTIRGSRSISKIKTEVESLNNQFNTFNDVINLWIQLQKKWVYLEPVFESEDLLKDHAKSFSDTDRFWRDLMNKARMTPKVTQSTQQPGLSAQLKNHNAALDKIQLALDGLLNEKRNAFARFFFLPNDDLLEILKEGKNPLKVMPHMNKLFDNIKTLDFSNKDNLRRMEIVGMISSENEIVAFGEEKVNPRSKPVEAWMKNVEMSMEKTIHSELFNSMHSLLKLNPVSAKTLDKQAYGNWIRSTKAQVVIAASQIHWTMQVESVLRNERVNLEMTKQMKKMGDVLDALTELVRFDLSPLERTSVGALIVIQVHARDIVEELQTSAISSLSDFEWQKRLRYYWDPLQDECVIRQTKSSFRYGCEYLGCTPRLVITPLTDQCYITLTSALHLKMGGAPAGPAGTGKTETTKDLAKAVARQCVVFNCSDGLNVETMEQMFSGMCQAGAWFCFDEFNRIDIEVLSVVAQQIREIQDAQQANQKTFIFQGNQIPLNTNCAVFITMNPGYAGRTELPDNLKALFRPVSMMIPDYALIAEIMLYSEGFKTAKPLSIKMTQLYKLSSEQLSQQSHYDFGMRAVKSVLVMAGQLRRSNPNLEEDIVLIRAMKESNIPKFLADDVPLFNAIVGDLFPSAEVPENDVGELTMMLQQVLEERHFQVIPTQLHKTVELFDTFGVRHGVMLVGPTQGGKTVIRDTLAEALTRLRTEIESADDRFQIVEQSEMNPKSITVDDMFGSFNQLTQEWKEGLLSFFVQNVVLDDSAKKKWIIFDGPVDTLWVESLNTVLDDSKTLCLPNRKRIKLTNTVSLLFEVADLKQASPATVSRCGMVYVDDSYLSWGSVVSRWLNKLDTQLWPEWLREKTQVVFEEALPPILERIRDEFVPDIPQPMIAQVQNVLRIIDAILTKENGFNPEDQNPDEEDDGGHRKGGMSGNAKGGKQNVDWAAWVHSVIFYAVLWGIGGNLKEKDWPQFDIILRDSFGQVFIPVDDSSFGVGIDIKGRFLCRLDVPEYVHNSELQFNSILVPTIDTVRYGFLVKLMIDAKVPVLVTGETGVGKTVIVNDVIAQAQPASDEIGKHSIQSIPIGFSAQTSSHRTQLMIEQKLQNRRDHFSAPPNTTVVLVLDDFNLPAPDQYGSQPPLELIRQLLGKGGWYDRNELEFRAIKDTTVVAVCGPPGGGRNQISPRLTSQFVQLRVPQPSDATLFSIFNQILDGFVTKLGFPTNIKDIVGPIVRTSIELYNFALNELKPTPSRSHYLFNLRDLSKVFQGLMSVAPDAVEEDQAFQRLWAHEEHRVFADRLIDTQDRLIFTEKLCSLAKTPLRVSWTPEMFSNRTLPLWVDFQSLGEEPPRPYVEVKSEEKLGNLLETALEEFNMHRITKKQKQIDLVFFKDAIDHIARITRVLRQERGNALLVGVGGCGKQSLTRIAAYLSNCACFEISLTSRYGQAEFRDDLKKLYTLSGAEGKPTVFLLSDNQIVNESFLEDINCILNSGDVPGLFDIAERELLLQTLRDNAKTGEHIPENPDQAMQHLILRVRNNLHIVLCMSPIGDAFRVRCRMFPSLVNCCTIDWVDNWPNEALYSVALKFFSSEHLGSDPAERMKEKKVDESEEVKNEAKSAPNSETVSKSKLPAGVKSLAERIAEMCVFIHDSVERAADRFFVDEKRRVYITPALFLEMVGLFFSIFQNATAHHEEEVKKYSNGITTLVETQKSVDSMKAELKQMEPLLIKLSDDLKTLVTKIATDTAKTEELKYSVGAEETMVREEAEKAKGLADDAQAELDKIMPVFEEANRALESLSKAAVTEVKSFANPPEMVKRVMSAVCTLFNKKPDWDNARGLLSQTNFIQLLINFNVDEIDASMDKKMRPYINDPDFKPDKIENVSKAAANICQWVVAVVEFARVNKIIEPKKQIAAEAQATLKGLTEKLEVKMNELKQLEDALQDLNNQLATKKKEASQTEADLSQTRTRFQNAEKLVSALGDEGERWREKLGELNNNSIFLQGSSLLSAATLAYLGPFSADFRRQITLEWTDRCRSLLLPSVAEGKCFELQSALSSEVETRDWAIQGLPSDKLSLDNAVVVTRSRKWPLMVDPQGQANRWIRAKENNNKLKVMRIGEPSFIRNLSNSIRFGQPVLLEDVGEQLDPQLEPILNQQIIKQAGRTIIHLNDQDVDYNSNFKLYITTKLPNPKYLPEMFIKTTVINFTVTSMGLEEQLLAEVVLNEKKEIEDAKDKLVRGMAADKRQLVEMEARILQLMKSKTVTELLDDTSLIATLDQSKRTSIEINTRVKEAIVTEASLMAARAEYNPMAVRGALLYFSIVDLASLDPMYQYSLRYFQSIFKLALTQTEQKPTLEERLNSLIENLTEMVSSNVCRGLFERHRIIFSLLMTMRIKVRDGTIKQSELDVLLKSPDVLDGSDRVEFEKRMKEKETQEGEQQSPPQVDPSTIHNPSIETISGKSWSETQMLDHNWPTVFGGICASIAQKDLETEALIWDPILNSTLPLQSMLPEPFLSRLSPFQFLILVKTLVPQKLSPSISFYVRNQLGEVFAESPPLDLKQALADSSPGTPIIFILSTGADPAAHLLRHAQNVNYTDKLKLLSLGQGQGPAALKLIRDGMKNGSWVFLQNCHLAASWMPDLERVCLQLQLSSSDSINPSFRLWLSAMPTPAFPVSVLQNGIKLTTEAPAGVRANLLRTIRSLSDQEYQNGCAGKVNFAWRRLVVGLAFFHAIVQERRRFGALGWNIPYEFTESDFEISKSHLKLYLNEKKDDEEIPWAALRYLTGEVNYGGRVTDEWDKRILSALLIRFYVDRIVVPGKSFVLMRESKPRMKDLRRQSGLFTQSPYSPSSLRSPPSFPSPQFQSPLLMPFSPTARTPNTQSQSSSSSSSYILPPDLPTLASVLELVEGLPLQDEPELFGMNENVERLYQMNEGARMLGALLTMNRNVGTVKPKQELASESAESEENDDFVATSPGDVVVMGQVKALLKGLPELLPVRAKQKPVQPSHEASATVLPLSHSLTSLAPSLSQHPPTQPLSSLQVVLSQETERFNNLLTVMSSSLIELNKAMRGLAVMSSQLDALYSSILTSSVPSMWASAAYISNRSLGDWIDDLRARVDFFRKWIENGEPDVFWLPGLFFQQGFLTAILQTMARKHKYPIDSLSFEFSFYTTLDEAKMGYAEKLRGAEARDPQSSFEETIGSREGGLTLKGLDVKEVEMEGVLVSESKKDHSIYRMRVRPVNRDALRDVTPLFLRTEPANINQVAEASQPFLSLVNFIKKGKNLNEKACRHACSLLKTIAPRNSIFLSATQILFELVPKPNGSCCVALACTDLLIFFETDGLAFTFLLSVVDGRRQWTRDGPAVRKRGHQIMDKLQEEGSGPANLNILSGEINILWSYFRAKSPIFLRTNPYTITTIEQASQVFLSLSGFIKEGNHLSKKASRQACTLLEEIARIFSADQIIIQLSPTSDGSCSVAEKASYCSRFDMFETGLFQILPQSFYEQEIHILARPKLRRIEDPTISQRGNW</sequence>
<keyword evidence="2" id="KW-0963">Cytoplasm</keyword>
<keyword evidence="14" id="KW-1185">Reference proteome</keyword>
<dbReference type="InterPro" id="IPR054354">
    <property type="entry name" value="DYNC2H1-like_lid"/>
</dbReference>
<feature type="compositionally biased region" description="Low complexity" evidence="11">
    <location>
        <begin position="96"/>
        <end position="113"/>
    </location>
</feature>
<evidence type="ECO:0000313" key="14">
    <source>
        <dbReference type="Proteomes" id="UP001281761"/>
    </source>
</evidence>
<evidence type="ECO:0000259" key="12">
    <source>
        <dbReference type="SMART" id="SM00382"/>
    </source>
</evidence>
<dbReference type="Pfam" id="PF12780">
    <property type="entry name" value="AAA_8"/>
    <property type="match status" value="1"/>
</dbReference>
<keyword evidence="5" id="KW-0067">ATP-binding</keyword>
<dbReference type="InterPro" id="IPR035699">
    <property type="entry name" value="AAA_6"/>
</dbReference>